<dbReference type="EMBL" id="RQGM01000042">
    <property type="protein sequence ID" value="TGL84327.1"/>
    <property type="molecule type" value="Genomic_DNA"/>
</dbReference>
<reference evidence="3 4" key="1">
    <citation type="journal article" date="2019" name="PLoS Negl. Trop. Dis.">
        <title>Revisiting the worldwide diversity of Leptospira species in the environment.</title>
        <authorList>
            <person name="Vincent A.T."/>
            <person name="Schiettekatte O."/>
            <person name="Bourhy P."/>
            <person name="Veyrier F.J."/>
            <person name="Picardeau M."/>
        </authorList>
    </citation>
    <scope>NUCLEOTIDE SEQUENCE [LARGE SCALE GENOMIC DNA]</scope>
    <source>
        <strain evidence="3 4">201702445</strain>
    </source>
</reference>
<organism evidence="3 4">
    <name type="scientific">Leptospira yasudae</name>
    <dbReference type="NCBI Taxonomy" id="2202201"/>
    <lineage>
        <taxon>Bacteria</taxon>
        <taxon>Pseudomonadati</taxon>
        <taxon>Spirochaetota</taxon>
        <taxon>Spirochaetia</taxon>
        <taxon>Leptospirales</taxon>
        <taxon>Leptospiraceae</taxon>
        <taxon>Leptospira</taxon>
    </lineage>
</organism>
<dbReference type="AlphaFoldDB" id="A0A6N4QDT5"/>
<evidence type="ECO:0000256" key="1">
    <source>
        <dbReference type="SAM" id="SignalP"/>
    </source>
</evidence>
<feature type="domain" description="SH3b" evidence="2">
    <location>
        <begin position="35"/>
        <end position="100"/>
    </location>
</feature>
<protein>
    <submittedName>
        <fullName evidence="3">SH3 domain-containing protein</fullName>
    </submittedName>
</protein>
<evidence type="ECO:0000259" key="2">
    <source>
        <dbReference type="SMART" id="SM00287"/>
    </source>
</evidence>
<comment type="caution">
    <text evidence="3">The sequence shown here is derived from an EMBL/GenBank/DDBJ whole genome shotgun (WGS) entry which is preliminary data.</text>
</comment>
<dbReference type="InterPro" id="IPR003646">
    <property type="entry name" value="SH3-like_bac-type"/>
</dbReference>
<proteinExistence type="predicted"/>
<evidence type="ECO:0000313" key="4">
    <source>
        <dbReference type="Proteomes" id="UP000297613"/>
    </source>
</evidence>
<name>A0A6N4QDT5_9LEPT</name>
<dbReference type="Pfam" id="PF08239">
    <property type="entry name" value="SH3_3"/>
    <property type="match status" value="1"/>
</dbReference>
<evidence type="ECO:0000313" key="3">
    <source>
        <dbReference type="EMBL" id="TGL84327.1"/>
    </source>
</evidence>
<feature type="chain" id="PRO_5044426029" evidence="1">
    <location>
        <begin position="31"/>
        <end position="364"/>
    </location>
</feature>
<dbReference type="RefSeq" id="WP_135571061.1">
    <property type="nucleotide sequence ID" value="NZ_RQGK01000071.1"/>
</dbReference>
<dbReference type="Proteomes" id="UP000297613">
    <property type="component" value="Unassembled WGS sequence"/>
</dbReference>
<dbReference type="Gene3D" id="2.30.30.40">
    <property type="entry name" value="SH3 Domains"/>
    <property type="match status" value="1"/>
</dbReference>
<sequence length="364" mass="41299">MKKIPIQSLTKLFAITSLLWIAVLAESNHAQDKKSQRYVLTSEGKLNVREKPKDGKVLFQLEKGEVVFVKEDSQYEEWQEISTKSGAKGYASSEFLSKKSPEELSDAKLFGSVYTSTEGSWFRSLAIRIKNQWVSASDFSAEAFYLEKKAIQEKEKANAYERASIAGEFSPEKKETTGCQEIRVVRGNLAAFKKLNTYQNSVYAMFGSKIGDKVRSDRYEPSEKIGALLDSSAAAIFKKKYPKAAELKFVKRGDFYSIKAPEKEYIYIRYALRVEPEEKAYYAAIYELNNGEVGKRIFEKFDVLSKDQAFYGGQYHLNDALDLDENGTPVLILHHNGYDGYINEFARIKNNQLQTMFLSGGDAC</sequence>
<dbReference type="SMART" id="SM00287">
    <property type="entry name" value="SH3b"/>
    <property type="match status" value="1"/>
</dbReference>
<feature type="signal peptide" evidence="1">
    <location>
        <begin position="1"/>
        <end position="30"/>
    </location>
</feature>
<gene>
    <name evidence="3" type="ORF">EHQ83_11625</name>
</gene>
<keyword evidence="1" id="KW-0732">Signal</keyword>
<accession>A0A6N4QDT5</accession>